<dbReference type="AlphaFoldDB" id="D1AKD7"/>
<protein>
    <submittedName>
        <fullName evidence="1">Uncharacterized protein</fullName>
    </submittedName>
</protein>
<name>D1AKD7_SEBTE</name>
<sequence length="172" mass="20520">MKKRKIQTPKDLHISYMCEYIDDYHDICKYAKDLIHSGYKSKSLIKLSDIGGNKDIKNFDKNYSEFINEFHLSEITYENAGLTFLEILSKEFMEDKISIDEYMENFYYLYYISNSGLQSKDFETNKIIRMINEVYKDYNIAVIRKNDLSSREYNEAVNIAHSKLNELLKNFF</sequence>
<reference evidence="2" key="1">
    <citation type="submission" date="2009-09" db="EMBL/GenBank/DDBJ databases">
        <title>The complete chromosome of Sebaldella termitidis ATCC 33386.</title>
        <authorList>
            <consortium name="US DOE Joint Genome Institute (JGI-PGF)"/>
            <person name="Lucas S."/>
            <person name="Copeland A."/>
            <person name="Lapidus A."/>
            <person name="Glavina del Rio T."/>
            <person name="Dalin E."/>
            <person name="Tice H."/>
            <person name="Bruce D."/>
            <person name="Goodwin L."/>
            <person name="Pitluck S."/>
            <person name="Kyrpides N."/>
            <person name="Mavromatis K."/>
            <person name="Ivanova N."/>
            <person name="Mikhailova N."/>
            <person name="Sims D."/>
            <person name="Meincke L."/>
            <person name="Brettin T."/>
            <person name="Detter J.C."/>
            <person name="Han C."/>
            <person name="Larimer F."/>
            <person name="Land M."/>
            <person name="Hauser L."/>
            <person name="Markowitz V."/>
            <person name="Cheng J.F."/>
            <person name="Hugenholtz P."/>
            <person name="Woyke T."/>
            <person name="Wu D."/>
            <person name="Eisen J.A."/>
        </authorList>
    </citation>
    <scope>NUCLEOTIDE SEQUENCE [LARGE SCALE GENOMIC DNA]</scope>
    <source>
        <strain evidence="2">ATCC 33386 / NCTC 11300</strain>
    </source>
</reference>
<dbReference type="HOGENOM" id="CLU_1554211_0_0_0"/>
<reference evidence="1 2" key="2">
    <citation type="journal article" date="2010" name="Stand. Genomic Sci.">
        <title>Complete genome sequence of Sebaldella termitidis type strain (NCTC 11300).</title>
        <authorList>
            <person name="Harmon-Smith M."/>
            <person name="Celia L."/>
            <person name="Chertkov O."/>
            <person name="Lapidus A."/>
            <person name="Copeland A."/>
            <person name="Glavina Del Rio T."/>
            <person name="Nolan M."/>
            <person name="Lucas S."/>
            <person name="Tice H."/>
            <person name="Cheng J.F."/>
            <person name="Han C."/>
            <person name="Detter J.C."/>
            <person name="Bruce D."/>
            <person name="Goodwin L."/>
            <person name="Pitluck S."/>
            <person name="Pati A."/>
            <person name="Liolios K."/>
            <person name="Ivanova N."/>
            <person name="Mavromatis K."/>
            <person name="Mikhailova N."/>
            <person name="Chen A."/>
            <person name="Palaniappan K."/>
            <person name="Land M."/>
            <person name="Hauser L."/>
            <person name="Chang Y.J."/>
            <person name="Jeffries C.D."/>
            <person name="Brettin T."/>
            <person name="Goker M."/>
            <person name="Beck B."/>
            <person name="Bristow J."/>
            <person name="Eisen J.A."/>
            <person name="Markowitz V."/>
            <person name="Hugenholtz P."/>
            <person name="Kyrpides N.C."/>
            <person name="Klenk H.P."/>
            <person name="Chen F."/>
        </authorList>
    </citation>
    <scope>NUCLEOTIDE SEQUENCE [LARGE SCALE GENOMIC DNA]</scope>
    <source>
        <strain evidence="2">ATCC 33386 / NCTC 11300</strain>
    </source>
</reference>
<organism evidence="1 2">
    <name type="scientific">Sebaldella termitidis (strain ATCC 33386 / NCTC 11300)</name>
    <dbReference type="NCBI Taxonomy" id="526218"/>
    <lineage>
        <taxon>Bacteria</taxon>
        <taxon>Fusobacteriati</taxon>
        <taxon>Fusobacteriota</taxon>
        <taxon>Fusobacteriia</taxon>
        <taxon>Fusobacteriales</taxon>
        <taxon>Leptotrichiaceae</taxon>
        <taxon>Sebaldella</taxon>
    </lineage>
</organism>
<dbReference type="STRING" id="526218.Sterm_2199"/>
<proteinExistence type="predicted"/>
<accession>D1AKD7</accession>
<evidence type="ECO:0000313" key="1">
    <source>
        <dbReference type="EMBL" id="ACZ09053.1"/>
    </source>
</evidence>
<gene>
    <name evidence="1" type="ordered locus">Sterm_2199</name>
</gene>
<dbReference type="RefSeq" id="WP_012861647.1">
    <property type="nucleotide sequence ID" value="NC_013517.1"/>
</dbReference>
<dbReference type="EMBL" id="CP001739">
    <property type="protein sequence ID" value="ACZ09053.1"/>
    <property type="molecule type" value="Genomic_DNA"/>
</dbReference>
<dbReference type="KEGG" id="str:Sterm_2199"/>
<keyword evidence="2" id="KW-1185">Reference proteome</keyword>
<dbReference type="Proteomes" id="UP000000845">
    <property type="component" value="Chromosome"/>
</dbReference>
<evidence type="ECO:0000313" key="2">
    <source>
        <dbReference type="Proteomes" id="UP000000845"/>
    </source>
</evidence>